<reference evidence="2" key="1">
    <citation type="submission" date="2014-03" db="EMBL/GenBank/DDBJ databases">
        <authorList>
            <person name="Aksoy S."/>
            <person name="Warren W."/>
            <person name="Wilson R.K."/>
        </authorList>
    </citation>
    <scope>NUCLEOTIDE SEQUENCE [LARGE SCALE GENOMIC DNA]</scope>
    <source>
        <strain evidence="2">IAEA</strain>
    </source>
</reference>
<dbReference type="Proteomes" id="UP000092445">
    <property type="component" value="Unassembled WGS sequence"/>
</dbReference>
<accession>A0A1A9Z6H0</accession>
<evidence type="ECO:0000313" key="1">
    <source>
        <dbReference type="EnsemblMetazoa" id="GPAI005349-PA"/>
    </source>
</evidence>
<dbReference type="AlphaFoldDB" id="A0A1A9Z6H0"/>
<proteinExistence type="predicted"/>
<dbReference type="VEuPathDB" id="VectorBase:GPAI005349"/>
<protein>
    <submittedName>
        <fullName evidence="1">Uncharacterized protein</fullName>
    </submittedName>
</protein>
<name>A0A1A9Z6H0_GLOPL</name>
<sequence length="119" mass="13860">MGYCLVDSSKGCNGFRPKKKELIFSSSLQRRYRLTAKNMLRYNFSSLVRYVTNLIPGRQSTSLDKRCANKTKETKHDYNDYYSTHRTIGVGPWNRLNTLKSDTTTIDFDESHTTVKYKT</sequence>
<organism evidence="1 2">
    <name type="scientific">Glossina pallidipes</name>
    <name type="common">Tsetse fly</name>
    <dbReference type="NCBI Taxonomy" id="7398"/>
    <lineage>
        <taxon>Eukaryota</taxon>
        <taxon>Metazoa</taxon>
        <taxon>Ecdysozoa</taxon>
        <taxon>Arthropoda</taxon>
        <taxon>Hexapoda</taxon>
        <taxon>Insecta</taxon>
        <taxon>Pterygota</taxon>
        <taxon>Neoptera</taxon>
        <taxon>Endopterygota</taxon>
        <taxon>Diptera</taxon>
        <taxon>Brachycera</taxon>
        <taxon>Muscomorpha</taxon>
        <taxon>Hippoboscoidea</taxon>
        <taxon>Glossinidae</taxon>
        <taxon>Glossina</taxon>
    </lineage>
</organism>
<keyword evidence="2" id="KW-1185">Reference proteome</keyword>
<dbReference type="EnsemblMetazoa" id="GPAI005349-RA">
    <property type="protein sequence ID" value="GPAI005349-PA"/>
    <property type="gene ID" value="GPAI005349"/>
</dbReference>
<reference evidence="1" key="2">
    <citation type="submission" date="2020-05" db="UniProtKB">
        <authorList>
            <consortium name="EnsemblMetazoa"/>
        </authorList>
    </citation>
    <scope>IDENTIFICATION</scope>
    <source>
        <strain evidence="1">IAEA</strain>
    </source>
</reference>
<evidence type="ECO:0000313" key="2">
    <source>
        <dbReference type="Proteomes" id="UP000092445"/>
    </source>
</evidence>